<feature type="transmembrane region" description="Helical" evidence="1">
    <location>
        <begin position="60"/>
        <end position="81"/>
    </location>
</feature>
<dbReference type="Proteomes" id="UP000540423">
    <property type="component" value="Unassembled WGS sequence"/>
</dbReference>
<keyword evidence="3" id="KW-1185">Reference proteome</keyword>
<proteinExistence type="predicted"/>
<gene>
    <name evidence="2" type="ORF">HNQ79_005697</name>
</gene>
<sequence length="194" mass="21277">MLTRVNRVLLGLLGLALLALGGSALMAGLGVRVPSWWPFSGRDDVLLSTADRARWRDEEWWWPVVIAALAVLALLALWWLLAQLRRRRLAVLRVPDEEGPVLLRGRALERVLAEEAEAVEGVDRAVVALTGRQSAPRVRIRLTVRPSAVPAEAVADLASVAVARARESVRLERLPTEVRVRGAGGRRGGMGRVR</sequence>
<keyword evidence="2" id="KW-0969">Cilium</keyword>
<accession>A0A7X0LSE8</accession>
<keyword evidence="1" id="KW-0472">Membrane</keyword>
<comment type="caution">
    <text evidence="2">The sequence shown here is derived from an EMBL/GenBank/DDBJ whole genome shotgun (WGS) entry which is preliminary data.</text>
</comment>
<evidence type="ECO:0000313" key="2">
    <source>
        <dbReference type="EMBL" id="MBB6439185.1"/>
    </source>
</evidence>
<organism evidence="2 3">
    <name type="scientific">Streptomyces candidus</name>
    <dbReference type="NCBI Taxonomy" id="67283"/>
    <lineage>
        <taxon>Bacteria</taxon>
        <taxon>Bacillati</taxon>
        <taxon>Actinomycetota</taxon>
        <taxon>Actinomycetes</taxon>
        <taxon>Kitasatosporales</taxon>
        <taxon>Streptomycetaceae</taxon>
        <taxon>Streptomyces</taxon>
    </lineage>
</organism>
<evidence type="ECO:0000313" key="3">
    <source>
        <dbReference type="Proteomes" id="UP000540423"/>
    </source>
</evidence>
<dbReference type="NCBIfam" id="NF033218">
    <property type="entry name" value="anchor_AmaP"/>
    <property type="match status" value="1"/>
</dbReference>
<reference evidence="2 3" key="1">
    <citation type="submission" date="2020-08" db="EMBL/GenBank/DDBJ databases">
        <title>Genomic Encyclopedia of Type Strains, Phase IV (KMG-IV): sequencing the most valuable type-strain genomes for metagenomic binning, comparative biology and taxonomic classification.</title>
        <authorList>
            <person name="Goeker M."/>
        </authorList>
    </citation>
    <scope>NUCLEOTIDE SEQUENCE [LARGE SCALE GENOMIC DNA]</scope>
    <source>
        <strain evidence="2 3">DSM 40141</strain>
    </source>
</reference>
<name>A0A7X0LSE8_9ACTN</name>
<dbReference type="AlphaFoldDB" id="A0A7X0LSE8"/>
<evidence type="ECO:0000256" key="1">
    <source>
        <dbReference type="SAM" id="Phobius"/>
    </source>
</evidence>
<keyword evidence="1" id="KW-0812">Transmembrane</keyword>
<dbReference type="EMBL" id="JACHEM010000018">
    <property type="protein sequence ID" value="MBB6439185.1"/>
    <property type="molecule type" value="Genomic_DNA"/>
</dbReference>
<protein>
    <submittedName>
        <fullName evidence="2">Flagellar biosynthesis/type III secretory pathway M-ring protein FliF/YscJ</fullName>
    </submittedName>
</protein>
<keyword evidence="2" id="KW-0282">Flagellum</keyword>
<keyword evidence="2" id="KW-0966">Cell projection</keyword>
<keyword evidence="1" id="KW-1133">Transmembrane helix</keyword>